<dbReference type="EMBL" id="JAAAIL010000844">
    <property type="protein sequence ID" value="KAG0272866.1"/>
    <property type="molecule type" value="Genomic_DNA"/>
</dbReference>
<dbReference type="SUPFAM" id="SSF52047">
    <property type="entry name" value="RNI-like"/>
    <property type="match status" value="1"/>
</dbReference>
<dbReference type="Gene3D" id="3.80.10.10">
    <property type="entry name" value="Ribonuclease Inhibitor"/>
    <property type="match status" value="1"/>
</dbReference>
<proteinExistence type="predicted"/>
<keyword evidence="2" id="KW-1185">Reference proteome</keyword>
<dbReference type="Proteomes" id="UP001194580">
    <property type="component" value="Unassembled WGS sequence"/>
</dbReference>
<organism evidence="1 2">
    <name type="scientific">Linnemannia exigua</name>
    <dbReference type="NCBI Taxonomy" id="604196"/>
    <lineage>
        <taxon>Eukaryota</taxon>
        <taxon>Fungi</taxon>
        <taxon>Fungi incertae sedis</taxon>
        <taxon>Mucoromycota</taxon>
        <taxon>Mortierellomycotina</taxon>
        <taxon>Mortierellomycetes</taxon>
        <taxon>Mortierellales</taxon>
        <taxon>Mortierellaceae</taxon>
        <taxon>Linnemannia</taxon>
    </lineage>
</organism>
<evidence type="ECO:0008006" key="3">
    <source>
        <dbReference type="Google" id="ProtNLM"/>
    </source>
</evidence>
<dbReference type="AlphaFoldDB" id="A0AAD4DA01"/>
<comment type="caution">
    <text evidence="1">The sequence shown here is derived from an EMBL/GenBank/DDBJ whole genome shotgun (WGS) entry which is preliminary data.</text>
</comment>
<accession>A0AAD4DA01</accession>
<reference evidence="1" key="1">
    <citation type="journal article" date="2020" name="Fungal Divers.">
        <title>Resolving the Mortierellaceae phylogeny through synthesis of multi-gene phylogenetics and phylogenomics.</title>
        <authorList>
            <person name="Vandepol N."/>
            <person name="Liber J."/>
            <person name="Desiro A."/>
            <person name="Na H."/>
            <person name="Kennedy M."/>
            <person name="Barry K."/>
            <person name="Grigoriev I.V."/>
            <person name="Miller A.N."/>
            <person name="O'Donnell K."/>
            <person name="Stajich J.E."/>
            <person name="Bonito G."/>
        </authorList>
    </citation>
    <scope>NUCLEOTIDE SEQUENCE</scope>
    <source>
        <strain evidence="1">NRRL 28262</strain>
    </source>
</reference>
<dbReference type="InterPro" id="IPR032675">
    <property type="entry name" value="LRR_dom_sf"/>
</dbReference>
<name>A0AAD4DA01_9FUNG</name>
<evidence type="ECO:0000313" key="1">
    <source>
        <dbReference type="EMBL" id="KAG0272866.1"/>
    </source>
</evidence>
<dbReference type="InterPro" id="IPR036047">
    <property type="entry name" value="F-box-like_dom_sf"/>
</dbReference>
<sequence>MTSCDINSSATRVFHLQELMDTIGYYLSPPELLPCVQVSRHWSQHFIPLLWQTINDRLYGWPKILKGLTTSTTTTMATQTEDDNNESRAEKEDWIRGVFVKYGHHIRHLSASGFITIVSAQAAGTCTNLRTLAAAGLFMQPYQEAQALMMQVKEYLDSAEVEVQEVLSKALVSPVFEGVVLPPRKPEELREDIWWQKWVFAQRFWLLVLQSPQLHGLRLDKNFMYLCVDFKDGFILEILASMANLTKLDANFHHHTITLEMVLEQVPRVRHFSSGYIKPLVPLYNKTFPHIHTIHCTHDLELPELLSLLRCLPNLDQLWINHFRLPTSAAAEASNNFSAAIASRLRGLHFFGGSVETAEAMDDPLADVVLPLLPRLTTLSARILAPRTAASLGTHCPELQTFRLVDHGYSIHSEEEDQPFYHAVVTLLRRCPNLKTLDAIWQGIDASDLLEEPWICRSLETLRCQIVGIDLLTSKGNIRYDVHERVYDRLAEMTQLRVLDLGHEFRNGFDALWMATGDNGLCEIDGRMYTWLSPPIPGTLELTLASGLGRLSALKKLEVFGFEGVHHRIENKEIAWMAENWPRLRTLRGLHEPPAHCRYCDDVKTRKLREYMEELRPFVKHEGVGDVHAWSYWHNHRLQCTF</sequence>
<evidence type="ECO:0000313" key="2">
    <source>
        <dbReference type="Proteomes" id="UP001194580"/>
    </source>
</evidence>
<protein>
    <recommendedName>
        <fullName evidence="3">F-box domain-containing protein</fullName>
    </recommendedName>
</protein>
<gene>
    <name evidence="1" type="ORF">BGZ95_011339</name>
</gene>
<dbReference type="SUPFAM" id="SSF81383">
    <property type="entry name" value="F-box domain"/>
    <property type="match status" value="1"/>
</dbReference>